<sequence length="82" mass="8322">MAVRATKLLLAVFVVFLLGAAPAGASALAQPPTTTTAPAGPVIDAPSEADTAKTRNNLIIGAVAVVLLGIVIYGNRKRAKKK</sequence>
<feature type="chain" id="PRO_5044489823" description="Gram-positive cocci surface proteins LPxTG domain-containing protein" evidence="2">
    <location>
        <begin position="26"/>
        <end position="82"/>
    </location>
</feature>
<keyword evidence="1" id="KW-0812">Transmembrane</keyword>
<dbReference type="EMBL" id="AYXG01000147">
    <property type="protein sequence ID" value="EWC60741.1"/>
    <property type="molecule type" value="Genomic_DNA"/>
</dbReference>
<proteinExistence type="predicted"/>
<evidence type="ECO:0000256" key="2">
    <source>
        <dbReference type="SAM" id="SignalP"/>
    </source>
</evidence>
<name>W7IW98_9PSEU</name>
<protein>
    <recommendedName>
        <fullName evidence="5">Gram-positive cocci surface proteins LPxTG domain-containing protein</fullName>
    </recommendedName>
</protein>
<feature type="transmembrane region" description="Helical" evidence="1">
    <location>
        <begin position="58"/>
        <end position="75"/>
    </location>
</feature>
<accession>A0A8E2X465</accession>
<keyword evidence="1" id="KW-1133">Transmembrane helix</keyword>
<evidence type="ECO:0008006" key="5">
    <source>
        <dbReference type="Google" id="ProtNLM"/>
    </source>
</evidence>
<gene>
    <name evidence="3" type="ORF">UO65_4024</name>
</gene>
<dbReference type="OrthoDB" id="3638602at2"/>
<dbReference type="Proteomes" id="UP000019277">
    <property type="component" value="Unassembled WGS sequence"/>
</dbReference>
<evidence type="ECO:0000313" key="3">
    <source>
        <dbReference type="EMBL" id="EWC60741.1"/>
    </source>
</evidence>
<keyword evidence="4" id="KW-1185">Reference proteome</keyword>
<keyword evidence="2" id="KW-0732">Signal</keyword>
<accession>W7IW98</accession>
<organism evidence="3 4">
    <name type="scientific">Actinokineospora spheciospongiae</name>
    <dbReference type="NCBI Taxonomy" id="909613"/>
    <lineage>
        <taxon>Bacteria</taxon>
        <taxon>Bacillati</taxon>
        <taxon>Actinomycetota</taxon>
        <taxon>Actinomycetes</taxon>
        <taxon>Pseudonocardiales</taxon>
        <taxon>Pseudonocardiaceae</taxon>
        <taxon>Actinokineospora</taxon>
    </lineage>
</organism>
<keyword evidence="1" id="KW-0472">Membrane</keyword>
<reference evidence="3 4" key="1">
    <citation type="journal article" date="2014" name="Genome Announc.">
        <title>Draft Genome Sequence of the Antitrypanosomally Active Sponge-Associated Bacterium Actinokineospora sp. Strain EG49.</title>
        <authorList>
            <person name="Harjes J."/>
            <person name="Ryu T."/>
            <person name="Abdelmohsen U.R."/>
            <person name="Moitinho-Silva L."/>
            <person name="Horn H."/>
            <person name="Ravasi T."/>
            <person name="Hentschel U."/>
        </authorList>
    </citation>
    <scope>NUCLEOTIDE SEQUENCE [LARGE SCALE GENOMIC DNA]</scope>
    <source>
        <strain evidence="3 4">EG49</strain>
    </source>
</reference>
<evidence type="ECO:0000313" key="4">
    <source>
        <dbReference type="Proteomes" id="UP000019277"/>
    </source>
</evidence>
<dbReference type="RefSeq" id="WP_035284729.1">
    <property type="nucleotide sequence ID" value="NZ_AYXG01000147.1"/>
</dbReference>
<comment type="caution">
    <text evidence="3">The sequence shown here is derived from an EMBL/GenBank/DDBJ whole genome shotgun (WGS) entry which is preliminary data.</text>
</comment>
<feature type="signal peptide" evidence="2">
    <location>
        <begin position="1"/>
        <end position="25"/>
    </location>
</feature>
<dbReference type="AlphaFoldDB" id="W7IW98"/>
<dbReference type="STRING" id="909613.UO65_4024"/>
<evidence type="ECO:0000256" key="1">
    <source>
        <dbReference type="SAM" id="Phobius"/>
    </source>
</evidence>